<accession>A0A6A6QDE7</accession>
<dbReference type="EMBL" id="MU004198">
    <property type="protein sequence ID" value="KAF2489693.1"/>
    <property type="molecule type" value="Genomic_DNA"/>
</dbReference>
<evidence type="ECO:0000313" key="2">
    <source>
        <dbReference type="EMBL" id="KAF2489693.1"/>
    </source>
</evidence>
<name>A0A6A6QDE7_9PEZI</name>
<proteinExistence type="predicted"/>
<sequence>MSAALQHQASYYESIAFAGIGDGISETLGFDDYAPFYENDLSIPSSDPSNEWDWASSLETQEPIDQDIWARWPQISAVALKDLALDMQPAELPASAIPPNHERLDVRDDDTMETVNNAGPEGRSGNWDTFTSTDPWSPEVVQSLSTKPLQQGSELENAAGCY</sequence>
<gene>
    <name evidence="2" type="ORF">BU16DRAFT_531205</name>
</gene>
<reference evidence="2" key="1">
    <citation type="journal article" date="2020" name="Stud. Mycol.">
        <title>101 Dothideomycetes genomes: a test case for predicting lifestyles and emergence of pathogens.</title>
        <authorList>
            <person name="Haridas S."/>
            <person name="Albert R."/>
            <person name="Binder M."/>
            <person name="Bloem J."/>
            <person name="Labutti K."/>
            <person name="Salamov A."/>
            <person name="Andreopoulos B."/>
            <person name="Baker S."/>
            <person name="Barry K."/>
            <person name="Bills G."/>
            <person name="Bluhm B."/>
            <person name="Cannon C."/>
            <person name="Castanera R."/>
            <person name="Culley D."/>
            <person name="Daum C."/>
            <person name="Ezra D."/>
            <person name="Gonzalez J."/>
            <person name="Henrissat B."/>
            <person name="Kuo A."/>
            <person name="Liang C."/>
            <person name="Lipzen A."/>
            <person name="Lutzoni F."/>
            <person name="Magnuson J."/>
            <person name="Mondo S."/>
            <person name="Nolan M."/>
            <person name="Ohm R."/>
            <person name="Pangilinan J."/>
            <person name="Park H.-J."/>
            <person name="Ramirez L."/>
            <person name="Alfaro M."/>
            <person name="Sun H."/>
            <person name="Tritt A."/>
            <person name="Yoshinaga Y."/>
            <person name="Zwiers L.-H."/>
            <person name="Turgeon B."/>
            <person name="Goodwin S."/>
            <person name="Spatafora J."/>
            <person name="Crous P."/>
            <person name="Grigoriev I."/>
        </authorList>
    </citation>
    <scope>NUCLEOTIDE SEQUENCE</scope>
    <source>
        <strain evidence="2">CBS 269.34</strain>
    </source>
</reference>
<protein>
    <submittedName>
        <fullName evidence="2">Uncharacterized protein</fullName>
    </submittedName>
</protein>
<evidence type="ECO:0000313" key="3">
    <source>
        <dbReference type="Proteomes" id="UP000799750"/>
    </source>
</evidence>
<feature type="compositionally biased region" description="Polar residues" evidence="1">
    <location>
        <begin position="126"/>
        <end position="154"/>
    </location>
</feature>
<feature type="region of interest" description="Disordered" evidence="1">
    <location>
        <begin position="115"/>
        <end position="162"/>
    </location>
</feature>
<dbReference type="Proteomes" id="UP000799750">
    <property type="component" value="Unassembled WGS sequence"/>
</dbReference>
<dbReference type="AlphaFoldDB" id="A0A6A6QDE7"/>
<organism evidence="2 3">
    <name type="scientific">Lophium mytilinum</name>
    <dbReference type="NCBI Taxonomy" id="390894"/>
    <lineage>
        <taxon>Eukaryota</taxon>
        <taxon>Fungi</taxon>
        <taxon>Dikarya</taxon>
        <taxon>Ascomycota</taxon>
        <taxon>Pezizomycotina</taxon>
        <taxon>Dothideomycetes</taxon>
        <taxon>Pleosporomycetidae</taxon>
        <taxon>Mytilinidiales</taxon>
        <taxon>Mytilinidiaceae</taxon>
        <taxon>Lophium</taxon>
    </lineage>
</organism>
<evidence type="ECO:0000256" key="1">
    <source>
        <dbReference type="SAM" id="MobiDB-lite"/>
    </source>
</evidence>
<keyword evidence="3" id="KW-1185">Reference proteome</keyword>